<keyword evidence="3" id="KW-1185">Reference proteome</keyword>
<name>A0A9J5YNP7_SOLCO</name>
<proteinExistence type="predicted"/>
<organism evidence="2 3">
    <name type="scientific">Solanum commersonii</name>
    <name type="common">Commerson's wild potato</name>
    <name type="synonym">Commerson's nightshade</name>
    <dbReference type="NCBI Taxonomy" id="4109"/>
    <lineage>
        <taxon>Eukaryota</taxon>
        <taxon>Viridiplantae</taxon>
        <taxon>Streptophyta</taxon>
        <taxon>Embryophyta</taxon>
        <taxon>Tracheophyta</taxon>
        <taxon>Spermatophyta</taxon>
        <taxon>Magnoliopsida</taxon>
        <taxon>eudicotyledons</taxon>
        <taxon>Gunneridae</taxon>
        <taxon>Pentapetalae</taxon>
        <taxon>asterids</taxon>
        <taxon>lamiids</taxon>
        <taxon>Solanales</taxon>
        <taxon>Solanaceae</taxon>
        <taxon>Solanoideae</taxon>
        <taxon>Solaneae</taxon>
        <taxon>Solanum</taxon>
    </lineage>
</organism>
<comment type="caution">
    <text evidence="2">The sequence shown here is derived from an EMBL/GenBank/DDBJ whole genome shotgun (WGS) entry which is preliminary data.</text>
</comment>
<sequence>MEVPSPNHCTTPKGEIEMGPSMKSPMFIGESQNGLYVLKNRLPVAFSFKNSSCSSHSFKDVSSSLSCISSNDVKSRLCHVRLGHIPLLNI</sequence>
<dbReference type="EMBL" id="JACXVP010000006">
    <property type="protein sequence ID" value="KAG5601336.1"/>
    <property type="molecule type" value="Genomic_DNA"/>
</dbReference>
<reference evidence="2 3" key="1">
    <citation type="submission" date="2020-09" db="EMBL/GenBank/DDBJ databases">
        <title>De no assembly of potato wild relative species, Solanum commersonii.</title>
        <authorList>
            <person name="Cho K."/>
        </authorList>
    </citation>
    <scope>NUCLEOTIDE SEQUENCE [LARGE SCALE GENOMIC DNA]</scope>
    <source>
        <strain evidence="2">LZ3.2</strain>
        <tissue evidence="2">Leaf</tissue>
    </source>
</reference>
<feature type="region of interest" description="Disordered" evidence="1">
    <location>
        <begin position="1"/>
        <end position="23"/>
    </location>
</feature>
<protein>
    <submittedName>
        <fullName evidence="2">Uncharacterized protein</fullName>
    </submittedName>
</protein>
<gene>
    <name evidence="2" type="ORF">H5410_032706</name>
</gene>
<evidence type="ECO:0000313" key="3">
    <source>
        <dbReference type="Proteomes" id="UP000824120"/>
    </source>
</evidence>
<evidence type="ECO:0000256" key="1">
    <source>
        <dbReference type="SAM" id="MobiDB-lite"/>
    </source>
</evidence>
<accession>A0A9J5YNP7</accession>
<dbReference type="Proteomes" id="UP000824120">
    <property type="component" value="Chromosome 6"/>
</dbReference>
<evidence type="ECO:0000313" key="2">
    <source>
        <dbReference type="EMBL" id="KAG5601336.1"/>
    </source>
</evidence>
<dbReference type="AlphaFoldDB" id="A0A9J5YNP7"/>